<dbReference type="EMBL" id="HBUF01551545">
    <property type="protein sequence ID" value="CAG6759087.1"/>
    <property type="molecule type" value="Transcribed_RNA"/>
</dbReference>
<organism evidence="1">
    <name type="scientific">Cacopsylla melanoneura</name>
    <dbReference type="NCBI Taxonomy" id="428564"/>
    <lineage>
        <taxon>Eukaryota</taxon>
        <taxon>Metazoa</taxon>
        <taxon>Ecdysozoa</taxon>
        <taxon>Arthropoda</taxon>
        <taxon>Hexapoda</taxon>
        <taxon>Insecta</taxon>
        <taxon>Pterygota</taxon>
        <taxon>Neoptera</taxon>
        <taxon>Paraneoptera</taxon>
        <taxon>Hemiptera</taxon>
        <taxon>Sternorrhyncha</taxon>
        <taxon>Psylloidea</taxon>
        <taxon>Psyllidae</taxon>
        <taxon>Psyllinae</taxon>
        <taxon>Cacopsylla</taxon>
    </lineage>
</organism>
<sequence>MTCTLFNYHHFDPTFQLHLQHSKVSIPAPSSHSTPLTFFLIPASYSHPTPLTFFLIILNRIPIDLGVEICVLILSHPNVSSLLDLMHNKNYICIISASCSINL</sequence>
<proteinExistence type="predicted"/>
<accession>A0A8D9EMP6</accession>
<dbReference type="EMBL" id="HBUF01551548">
    <property type="protein sequence ID" value="CAG6759104.1"/>
    <property type="molecule type" value="Transcribed_RNA"/>
</dbReference>
<protein>
    <submittedName>
        <fullName evidence="1">Uncharacterized protein</fullName>
    </submittedName>
</protein>
<name>A0A8D9EMP6_9HEMI</name>
<evidence type="ECO:0000313" key="1">
    <source>
        <dbReference type="EMBL" id="CAG6759087.1"/>
    </source>
</evidence>
<reference evidence="1" key="1">
    <citation type="submission" date="2021-05" db="EMBL/GenBank/DDBJ databases">
        <authorList>
            <person name="Alioto T."/>
            <person name="Alioto T."/>
            <person name="Gomez Garrido J."/>
        </authorList>
    </citation>
    <scope>NUCLEOTIDE SEQUENCE</scope>
</reference>
<dbReference type="AlphaFoldDB" id="A0A8D9EMP6"/>